<dbReference type="PANTHER" id="PTHR11496">
    <property type="entry name" value="ALCOHOL DEHYDROGENASE"/>
    <property type="match status" value="1"/>
</dbReference>
<comment type="similarity">
    <text evidence="1">Belongs to the iron-containing alcohol dehydrogenase family.</text>
</comment>
<dbReference type="InterPro" id="IPR001670">
    <property type="entry name" value="ADH_Fe/GldA"/>
</dbReference>
<sequence>MPSRIQVLTCVTLCGYVLAIVSNLKVTKMSKHWWPGTDSVSAFLAPAVVIGGRGSSSKIASVLQSQLKITSGSVLVAVDDAVLNTGLADELIRDLEDNGYEVTVASGFGSEPSSELVDAAAEMARNANVRVVIGLGGGSVLDSSKIVSLLLCNEGRSADWLGVVEPSNGVAPLVLIPTTCGTGAEATRVAMVTVAGSKRVSSCALYVPSVAIIDPNLVASLPTSVIAATGMDALAHAVESLMATTTSVLSAHHALRAIELLVANLENAFNGDQEALANCLWGSHLAGQALNAGVVVGHSLAYCLAHERPMPHGMSCALALPYCIAYNRTLDPGLASTLASVITGGSSIELSDAARWIQELTKRLGLPTTLDEAMIPTGTEAVMAARCVSEYPRPTNPVPLDEAKLAELLTAMRTGDLSAAFGLAKSTAYSNIQ</sequence>
<dbReference type="CDD" id="cd08551">
    <property type="entry name" value="Fe-ADH"/>
    <property type="match status" value="1"/>
</dbReference>
<dbReference type="Gene3D" id="1.20.1090.10">
    <property type="entry name" value="Dehydroquinate synthase-like - alpha domain"/>
    <property type="match status" value="1"/>
</dbReference>
<evidence type="ECO:0000259" key="5">
    <source>
        <dbReference type="Pfam" id="PF25137"/>
    </source>
</evidence>
<evidence type="ECO:0000313" key="7">
    <source>
        <dbReference type="Proteomes" id="UP001524318"/>
    </source>
</evidence>
<dbReference type="InterPro" id="IPR018211">
    <property type="entry name" value="ADH_Fe_CS"/>
</dbReference>
<evidence type="ECO:0000256" key="3">
    <source>
        <dbReference type="ARBA" id="ARBA00023027"/>
    </source>
</evidence>
<feature type="domain" description="Fe-containing alcohol dehydrogenase-like C-terminal" evidence="5">
    <location>
        <begin position="227"/>
        <end position="411"/>
    </location>
</feature>
<dbReference type="PROSITE" id="PS00913">
    <property type="entry name" value="ADH_IRON_1"/>
    <property type="match status" value="1"/>
</dbReference>
<dbReference type="Pfam" id="PF00465">
    <property type="entry name" value="Fe-ADH"/>
    <property type="match status" value="1"/>
</dbReference>
<organism evidence="6 7">
    <name type="scientific">Pseudarthrobacter humi</name>
    <dbReference type="NCBI Taxonomy" id="2952523"/>
    <lineage>
        <taxon>Bacteria</taxon>
        <taxon>Bacillati</taxon>
        <taxon>Actinomycetota</taxon>
        <taxon>Actinomycetes</taxon>
        <taxon>Micrococcales</taxon>
        <taxon>Micrococcaceae</taxon>
        <taxon>Pseudarthrobacter</taxon>
    </lineage>
</organism>
<keyword evidence="2" id="KW-0560">Oxidoreductase</keyword>
<dbReference type="EMBL" id="JANCLV010000027">
    <property type="protein sequence ID" value="MCP9002049.1"/>
    <property type="molecule type" value="Genomic_DNA"/>
</dbReference>
<dbReference type="InterPro" id="IPR056798">
    <property type="entry name" value="ADH_Fe_C"/>
</dbReference>
<protein>
    <submittedName>
        <fullName evidence="6">Iron-containing alcohol dehydrogenase</fullName>
    </submittedName>
</protein>
<proteinExistence type="inferred from homology"/>
<dbReference type="Pfam" id="PF25137">
    <property type="entry name" value="ADH_Fe_C"/>
    <property type="match status" value="1"/>
</dbReference>
<evidence type="ECO:0000256" key="1">
    <source>
        <dbReference type="ARBA" id="ARBA00007358"/>
    </source>
</evidence>
<feature type="domain" description="Alcohol dehydrogenase iron-type/glycerol dehydrogenase GldA" evidence="4">
    <location>
        <begin position="46"/>
        <end position="215"/>
    </location>
</feature>
<reference evidence="6 7" key="1">
    <citation type="submission" date="2022-06" db="EMBL/GenBank/DDBJ databases">
        <title>Pseudarthrobacter sp. strain RMG13 Genome sequencing and assembly.</title>
        <authorList>
            <person name="Kim I."/>
        </authorList>
    </citation>
    <scope>NUCLEOTIDE SEQUENCE [LARGE SCALE GENOMIC DNA]</scope>
    <source>
        <strain evidence="6 7">RMG13</strain>
    </source>
</reference>
<dbReference type="PANTHER" id="PTHR11496:SF102">
    <property type="entry name" value="ALCOHOL DEHYDROGENASE 4"/>
    <property type="match status" value="1"/>
</dbReference>
<evidence type="ECO:0000313" key="6">
    <source>
        <dbReference type="EMBL" id="MCP9002049.1"/>
    </source>
</evidence>
<evidence type="ECO:0000259" key="4">
    <source>
        <dbReference type="Pfam" id="PF00465"/>
    </source>
</evidence>
<evidence type="ECO:0000256" key="2">
    <source>
        <dbReference type="ARBA" id="ARBA00023002"/>
    </source>
</evidence>
<keyword evidence="7" id="KW-1185">Reference proteome</keyword>
<dbReference type="SUPFAM" id="SSF56796">
    <property type="entry name" value="Dehydroquinate synthase-like"/>
    <property type="match status" value="1"/>
</dbReference>
<dbReference type="Gene3D" id="3.40.50.1970">
    <property type="match status" value="1"/>
</dbReference>
<accession>A0ABT1LU99</accession>
<keyword evidence="3" id="KW-0520">NAD</keyword>
<gene>
    <name evidence="6" type="ORF">NFC73_20305</name>
</gene>
<dbReference type="RefSeq" id="WP_254753222.1">
    <property type="nucleotide sequence ID" value="NZ_JANCLV010000027.1"/>
</dbReference>
<dbReference type="InterPro" id="IPR039697">
    <property type="entry name" value="Alcohol_dehydrogenase_Fe"/>
</dbReference>
<comment type="caution">
    <text evidence="6">The sequence shown here is derived from an EMBL/GenBank/DDBJ whole genome shotgun (WGS) entry which is preliminary data.</text>
</comment>
<dbReference type="Proteomes" id="UP001524318">
    <property type="component" value="Unassembled WGS sequence"/>
</dbReference>
<name>A0ABT1LU99_9MICC</name>